<organism evidence="1">
    <name type="scientific">Ophidiomyces ophidiicola</name>
    <dbReference type="NCBI Taxonomy" id="1387563"/>
    <lineage>
        <taxon>Eukaryota</taxon>
        <taxon>Fungi</taxon>
        <taxon>Dikarya</taxon>
        <taxon>Ascomycota</taxon>
        <taxon>Pezizomycotina</taxon>
        <taxon>Eurotiomycetes</taxon>
        <taxon>Eurotiomycetidae</taxon>
        <taxon>Onygenales</taxon>
        <taxon>Onygenaceae</taxon>
        <taxon>Ophidiomyces</taxon>
    </lineage>
</organism>
<protein>
    <submittedName>
        <fullName evidence="1">Uncharacterized protein</fullName>
    </submittedName>
</protein>
<comment type="caution">
    <text evidence="1">The sequence shown here is derived from an EMBL/GenBank/DDBJ whole genome shotgun (WGS) entry which is preliminary data.</text>
</comment>
<sequence>MSSEELAKKINDLVALGSTTNLEAFSYYHHKFCNYPRVVFSEKLLPQDAVATILLDGRRGEVYSVCVQVDHDRDVSKRAVILYISTNQKMSMVKTLYLEQIWDLLQKRAQCYAENARERELLKRQQVQGPLDFSGPARPTPTVPSDLYHQMMRVVYKQCFERWFKWIQTAHADMSRFKTTFREAVGEDIALSNPYDYWWLEPLSYLLEQYTWVFESTEALKSQGRDPVEIVAHADFAVKMERLESAYTIIERDDVALGTIEEWQGAADEQEVPIAVHLRRFSEFQISIVQLERLTQSHRSFMHYKNKPLEVVYIDDLNPSPLRTLYPTDTNTWKESLRHALHSRGFKLRPEYNDRMESHLAPLCDAAEAQNQVIRPAVHPPTQLLQFFLTYKISPPPFSYIGSSRPICAACAAVFVAWDQLYETPSYMTRGSDGVYPFPWHVPTQWSGSTAPEDGGMLEMVYKKVAARLAGSLFEGQIAMWREGMEPLFEYQALPGEDVEMGGQQPGDDVDQIMLDVERLVEDPEPELDRESEHLEGHGQTGTDTLEDEDEIRNAEVQPVGEEILN</sequence>
<name>A0ACB8UNZ8_9EURO</name>
<proteinExistence type="predicted"/>
<reference evidence="1" key="1">
    <citation type="journal article" date="2022" name="bioRxiv">
        <title>Population genetic analysis of Ophidiomyces ophidiicola, the causative agent of snake fungal disease, indicates recent introductions to the USA.</title>
        <authorList>
            <person name="Ladner J.T."/>
            <person name="Palmer J.M."/>
            <person name="Ettinger C.L."/>
            <person name="Stajich J.E."/>
            <person name="Farrell T.M."/>
            <person name="Glorioso B.M."/>
            <person name="Lawson B."/>
            <person name="Price S.J."/>
            <person name="Stengle A.G."/>
            <person name="Grear D.A."/>
            <person name="Lorch J.M."/>
        </authorList>
    </citation>
    <scope>NUCLEOTIDE SEQUENCE</scope>
    <source>
        <strain evidence="1">NWHC 24266-5</strain>
    </source>
</reference>
<gene>
    <name evidence="1" type="ORF">LOY88_006022</name>
</gene>
<dbReference type="EMBL" id="JALBCA010000124">
    <property type="protein sequence ID" value="KAI2382429.1"/>
    <property type="molecule type" value="Genomic_DNA"/>
</dbReference>
<evidence type="ECO:0000313" key="1">
    <source>
        <dbReference type="EMBL" id="KAI2382429.1"/>
    </source>
</evidence>
<accession>A0ACB8UNZ8</accession>